<dbReference type="EMBL" id="PVBS01000002">
    <property type="protein sequence ID" value="PRD54281.1"/>
    <property type="molecule type" value="Genomic_DNA"/>
</dbReference>
<dbReference type="InterPro" id="IPR027304">
    <property type="entry name" value="Trigger_fact/SurA_dom_sf"/>
</dbReference>
<keyword evidence="3" id="KW-0997">Cell inner membrane</keyword>
<evidence type="ECO:0000256" key="4">
    <source>
        <dbReference type="ARBA" id="ARBA00022692"/>
    </source>
</evidence>
<evidence type="ECO:0000256" key="10">
    <source>
        <dbReference type="ARBA" id="ARBA00042775"/>
    </source>
</evidence>
<dbReference type="Pfam" id="PF13623">
    <property type="entry name" value="SurA_N_2"/>
    <property type="match status" value="1"/>
</dbReference>
<keyword evidence="11 14" id="KW-0413">Isomerase</keyword>
<evidence type="ECO:0000256" key="6">
    <source>
        <dbReference type="ARBA" id="ARBA00023136"/>
    </source>
</evidence>
<evidence type="ECO:0000256" key="8">
    <source>
        <dbReference type="ARBA" id="ARBA00038408"/>
    </source>
</evidence>
<dbReference type="InterPro" id="IPR000297">
    <property type="entry name" value="PPIase_PpiC"/>
</dbReference>
<keyword evidence="6 12" id="KW-0472">Membrane</keyword>
<evidence type="ECO:0000256" key="9">
    <source>
        <dbReference type="ARBA" id="ARBA00040743"/>
    </source>
</evidence>
<sequence length="702" mass="77580">MGLMSYLRNRAGLVVTVIGLAIIAFLLGDIISYGTPFWMKNQNQVGSVNGESIDYQLFNAQVDQTTAMYQQQMGGTASPQMRNYAVQQVWNQFISQELLKQEIEKIGLSVGKDELNGLVSGNNPSPQIVQAFTNPETGVFDKTQLNTFLSQINSQGTPEMRQQWEMLLENIRNERLNEKYSNLLTKSVYVTSLEAQDEYNQRNKLANFKYLMLDYSSVKDSEIKLTDADYKTYYDAHKNAFNNEEETRTIEYVLFDARPTANDTAATKSVIEQLKSELVNVTTDSLFASVNSDTKYPYTYLRKGQVSPALDSVLFNTPVGTTVGPFLSNDRFEIAKVVDAKFSPDSVKASHILLNTTAEGGIDKAQAKADSIKRLVQQGESFSALAIQFSLDEGSKINGGDLGTFPRGQMVPEFDEAVFSGKTGDVVVVNSRFGTHIIRIEKQIGNSKIVKAAIVDKVINSGKATTDAAYAKANSFFGETNNNDFAEIATKQGATVHKAERVVPMDNTFNGVEVPRDLVRWSFEAKKGEVSERIFDTEDHFVIARVVDVQPKGTLSLAAVKPQIEARVRNEVKARMLTEKLNNALNGTSSIDQVAQKLEKAAVDIENIVMANPVLPGIAMEPAVVGTAFGLQPNKLSKAIKGEQGVYAVQVTGFVNPAELVASDMNNQKQQMQTAKGQRSWSAIYQALQHKADISDNRIRFY</sequence>
<evidence type="ECO:0000313" key="14">
    <source>
        <dbReference type="EMBL" id="PRD54281.1"/>
    </source>
</evidence>
<evidence type="ECO:0000256" key="12">
    <source>
        <dbReference type="SAM" id="Phobius"/>
    </source>
</evidence>
<evidence type="ECO:0000256" key="1">
    <source>
        <dbReference type="ARBA" id="ARBA00004382"/>
    </source>
</evidence>
<dbReference type="GO" id="GO:0003755">
    <property type="term" value="F:peptidyl-prolyl cis-trans isomerase activity"/>
    <property type="evidence" value="ECO:0007669"/>
    <property type="project" value="UniProtKB-KW"/>
</dbReference>
<dbReference type="Pfam" id="PF13145">
    <property type="entry name" value="Rotamase_2"/>
    <property type="match status" value="1"/>
</dbReference>
<keyword evidence="4 12" id="KW-0812">Transmembrane</keyword>
<dbReference type="GO" id="GO:0005886">
    <property type="term" value="C:plasma membrane"/>
    <property type="evidence" value="ECO:0007669"/>
    <property type="project" value="UniProtKB-SubCell"/>
</dbReference>
<keyword evidence="2" id="KW-1003">Cell membrane</keyword>
<evidence type="ECO:0000256" key="3">
    <source>
        <dbReference type="ARBA" id="ARBA00022519"/>
    </source>
</evidence>
<keyword evidence="7" id="KW-0143">Chaperone</keyword>
<dbReference type="Pfam" id="PF13616">
    <property type="entry name" value="Rotamase_3"/>
    <property type="match status" value="1"/>
</dbReference>
<evidence type="ECO:0000256" key="11">
    <source>
        <dbReference type="PROSITE-ProRule" id="PRU00278"/>
    </source>
</evidence>
<evidence type="ECO:0000259" key="13">
    <source>
        <dbReference type="PROSITE" id="PS50198"/>
    </source>
</evidence>
<dbReference type="InterPro" id="IPR046357">
    <property type="entry name" value="PPIase_dom_sf"/>
</dbReference>
<comment type="subcellular location">
    <subcellularLocation>
        <location evidence="1">Cell inner membrane</location>
        <topology evidence="1">Single-pass type II membrane protein</topology>
        <orientation evidence="1">Periplasmic side</orientation>
    </subcellularLocation>
</comment>
<reference evidence="14 15" key="1">
    <citation type="submission" date="2018-02" db="EMBL/GenBank/DDBJ databases">
        <title>The draft genome of Sphingobacterium gobiense H7.</title>
        <authorList>
            <person name="Li L."/>
            <person name="Liu L."/>
            <person name="Zhang X."/>
            <person name="Wang T."/>
            <person name="Liang L."/>
        </authorList>
    </citation>
    <scope>NUCLEOTIDE SEQUENCE [LARGE SCALE GENOMIC DNA]</scope>
    <source>
        <strain evidence="14 15">ACCC 05757</strain>
    </source>
</reference>
<name>A0A2S9JMD7_9SPHI</name>
<dbReference type="PROSITE" id="PS01096">
    <property type="entry name" value="PPIC_PPIASE_1"/>
    <property type="match status" value="1"/>
</dbReference>
<dbReference type="SUPFAM" id="SSF54534">
    <property type="entry name" value="FKBP-like"/>
    <property type="match status" value="1"/>
</dbReference>
<dbReference type="InterPro" id="IPR052029">
    <property type="entry name" value="PpiD_chaperone"/>
</dbReference>
<dbReference type="SUPFAM" id="SSF109998">
    <property type="entry name" value="Triger factor/SurA peptide-binding domain-like"/>
    <property type="match status" value="1"/>
</dbReference>
<evidence type="ECO:0000313" key="15">
    <source>
        <dbReference type="Proteomes" id="UP000238642"/>
    </source>
</evidence>
<comment type="caution">
    <text evidence="14">The sequence shown here is derived from an EMBL/GenBank/DDBJ whole genome shotgun (WGS) entry which is preliminary data.</text>
</comment>
<dbReference type="Gene3D" id="3.10.50.40">
    <property type="match status" value="2"/>
</dbReference>
<dbReference type="PANTHER" id="PTHR47529">
    <property type="entry name" value="PEPTIDYL-PROLYL CIS-TRANS ISOMERASE D"/>
    <property type="match status" value="1"/>
</dbReference>
<proteinExistence type="inferred from homology"/>
<dbReference type="RefSeq" id="WP_105726496.1">
    <property type="nucleotide sequence ID" value="NZ_PVBS01000002.1"/>
</dbReference>
<keyword evidence="5 12" id="KW-1133">Transmembrane helix</keyword>
<dbReference type="PROSITE" id="PS50198">
    <property type="entry name" value="PPIC_PPIASE_2"/>
    <property type="match status" value="1"/>
</dbReference>
<dbReference type="InterPro" id="IPR023058">
    <property type="entry name" value="PPIase_PpiC_CS"/>
</dbReference>
<gene>
    <name evidence="14" type="ORF">C5749_12465</name>
</gene>
<dbReference type="PANTHER" id="PTHR47529:SF1">
    <property type="entry name" value="PERIPLASMIC CHAPERONE PPID"/>
    <property type="match status" value="1"/>
</dbReference>
<organism evidence="14 15">
    <name type="scientific">Sphingobacterium gobiense</name>
    <dbReference type="NCBI Taxonomy" id="1382456"/>
    <lineage>
        <taxon>Bacteria</taxon>
        <taxon>Pseudomonadati</taxon>
        <taxon>Bacteroidota</taxon>
        <taxon>Sphingobacteriia</taxon>
        <taxon>Sphingobacteriales</taxon>
        <taxon>Sphingobacteriaceae</taxon>
        <taxon>Sphingobacterium</taxon>
    </lineage>
</organism>
<evidence type="ECO:0000256" key="7">
    <source>
        <dbReference type="ARBA" id="ARBA00023186"/>
    </source>
</evidence>
<dbReference type="OrthoDB" id="9812372at2"/>
<keyword evidence="11" id="KW-0697">Rotamase</keyword>
<evidence type="ECO:0000256" key="2">
    <source>
        <dbReference type="ARBA" id="ARBA00022475"/>
    </source>
</evidence>
<dbReference type="Gene3D" id="1.10.8.1040">
    <property type="match status" value="1"/>
</dbReference>
<feature type="transmembrane region" description="Helical" evidence="12">
    <location>
        <begin position="12"/>
        <end position="34"/>
    </location>
</feature>
<evidence type="ECO:0000256" key="5">
    <source>
        <dbReference type="ARBA" id="ARBA00022989"/>
    </source>
</evidence>
<protein>
    <recommendedName>
        <fullName evidence="9">Periplasmic chaperone PpiD</fullName>
    </recommendedName>
    <alternativeName>
        <fullName evidence="10">Periplasmic folding chaperone</fullName>
    </alternativeName>
</protein>
<keyword evidence="15" id="KW-1185">Reference proteome</keyword>
<comment type="similarity">
    <text evidence="8">Belongs to the PpiD chaperone family.</text>
</comment>
<feature type="domain" description="PpiC" evidence="13">
    <location>
        <begin position="344"/>
        <end position="442"/>
    </location>
</feature>
<dbReference type="Proteomes" id="UP000238642">
    <property type="component" value="Unassembled WGS sequence"/>
</dbReference>
<accession>A0A2S9JMD7</accession>
<dbReference type="AlphaFoldDB" id="A0A2S9JMD7"/>